<evidence type="ECO:0000256" key="1">
    <source>
        <dbReference type="SAM" id="SignalP"/>
    </source>
</evidence>
<evidence type="ECO:0000313" key="4">
    <source>
        <dbReference type="Proteomes" id="UP000642180"/>
    </source>
</evidence>
<dbReference type="InterPro" id="IPR031929">
    <property type="entry name" value="CLP_mid"/>
</dbReference>
<dbReference type="Proteomes" id="UP000642180">
    <property type="component" value="Unassembled WGS sequence"/>
</dbReference>
<dbReference type="RefSeq" id="WP_188380640.1">
    <property type="nucleotide sequence ID" value="NZ_BMDI01000001.1"/>
</dbReference>
<organism evidence="3 4">
    <name type="scientific">Oxalicibacterium faecigallinarum</name>
    <dbReference type="NCBI Taxonomy" id="573741"/>
    <lineage>
        <taxon>Bacteria</taxon>
        <taxon>Pseudomonadati</taxon>
        <taxon>Pseudomonadota</taxon>
        <taxon>Betaproteobacteria</taxon>
        <taxon>Burkholderiales</taxon>
        <taxon>Oxalobacteraceae</taxon>
        <taxon>Oxalicibacterium</taxon>
    </lineage>
</organism>
<accession>A0A8J3AQU8</accession>
<dbReference type="EMBL" id="BMDI01000001">
    <property type="protein sequence ID" value="GGI18668.1"/>
    <property type="molecule type" value="Genomic_DNA"/>
</dbReference>
<dbReference type="PROSITE" id="PS51257">
    <property type="entry name" value="PROKAR_LIPOPROTEIN"/>
    <property type="match status" value="1"/>
</dbReference>
<comment type="caution">
    <text evidence="3">The sequence shown here is derived from an EMBL/GenBank/DDBJ whole genome shotgun (WGS) entry which is preliminary data.</text>
</comment>
<evidence type="ECO:0000259" key="2">
    <source>
        <dbReference type="Pfam" id="PF15984"/>
    </source>
</evidence>
<feature type="chain" id="PRO_5035176796" description="Bacterial collagen-like protein middle domain-containing protein" evidence="1">
    <location>
        <begin position="24"/>
        <end position="451"/>
    </location>
</feature>
<name>A0A8J3AQU8_9BURK</name>
<keyword evidence="4" id="KW-1185">Reference proteome</keyword>
<protein>
    <recommendedName>
        <fullName evidence="2">Bacterial collagen-like protein middle domain-containing protein</fullName>
    </recommendedName>
</protein>
<keyword evidence="1" id="KW-0732">Signal</keyword>
<dbReference type="Pfam" id="PF15984">
    <property type="entry name" value="Collagen_mid"/>
    <property type="match status" value="1"/>
</dbReference>
<proteinExistence type="predicted"/>
<evidence type="ECO:0000313" key="3">
    <source>
        <dbReference type="EMBL" id="GGI18668.1"/>
    </source>
</evidence>
<feature type="domain" description="Bacterial collagen-like protein middle" evidence="2">
    <location>
        <begin position="78"/>
        <end position="274"/>
    </location>
</feature>
<gene>
    <name evidence="3" type="ORF">GCM10008066_15230</name>
</gene>
<feature type="signal peptide" evidence="1">
    <location>
        <begin position="1"/>
        <end position="23"/>
    </location>
</feature>
<dbReference type="AlphaFoldDB" id="A0A8J3AQU8"/>
<sequence length="451" mass="42367">MNINKISSSSLILAGVIALTGCASGSGSMSSGGGGGGGDGSTTTATPLARVIDQNANIVSATGTAVSDIGTTVGSLDLPLVSAQTTNDLGNVISNTGGIVTTLGDGLGDGLGQMGLIENPVGTTVNIVDNVVAQTGVTVRSAGTLVTNLGTGQLSALAPVTTPVGGLVDKVGEVVVDLSTKLPGVLESTPIEQITQSLSSGIVPLTSTVTSLTHQVGGATGLGEPVNNLLGTVGGTVAGLGHNISASDTPVVNSLGRVVTATGNTVSILGILLNPEEGQGTDVGLGSLLAPVSGLLGGGLGDIGGIGGDSPVGGLLTPVTTIVSGLTGGNLGGIGGDGAVTGLLAPVTSLVGGLTGGNLGGDGVTGILAPVTGVVGSLVGGVPSGTDPVNHLVGGLAGGLTGGPTGHVLQPVVVTVQALVGTVVSPVSGGSAPSILAPVTNLLGGVLASNK</sequence>
<reference evidence="4" key="1">
    <citation type="journal article" date="2019" name="Int. J. Syst. Evol. Microbiol.">
        <title>The Global Catalogue of Microorganisms (GCM) 10K type strain sequencing project: providing services to taxonomists for standard genome sequencing and annotation.</title>
        <authorList>
            <consortium name="The Broad Institute Genomics Platform"/>
            <consortium name="The Broad Institute Genome Sequencing Center for Infectious Disease"/>
            <person name="Wu L."/>
            <person name="Ma J."/>
        </authorList>
    </citation>
    <scope>NUCLEOTIDE SEQUENCE [LARGE SCALE GENOMIC DNA]</scope>
    <source>
        <strain evidence="4">CCM 2767</strain>
    </source>
</reference>